<dbReference type="STRING" id="1442369.A0A0D2FMQ1"/>
<dbReference type="PANTHER" id="PTHR10622:SF11">
    <property type="entry name" value="HET-DOMAIN-CONTAINING PROTEIN"/>
    <property type="match status" value="1"/>
</dbReference>
<protein>
    <submittedName>
        <fullName evidence="2">Rhinocladiella mackenziei CBS 650.93 unplaced genomic scaffold supercont1.5, whole genome shotgun sequence</fullName>
    </submittedName>
</protein>
<dbReference type="OrthoDB" id="4120698at2759"/>
<dbReference type="SUPFAM" id="SSF48452">
    <property type="entry name" value="TPR-like"/>
    <property type="match status" value="2"/>
</dbReference>
<dbReference type="SUPFAM" id="SSF52540">
    <property type="entry name" value="P-loop containing nucleoside triphosphate hydrolases"/>
    <property type="match status" value="1"/>
</dbReference>
<feature type="domain" description="Heterokaryon incompatibility" evidence="1">
    <location>
        <begin position="25"/>
        <end position="116"/>
    </location>
</feature>
<dbReference type="InterPro" id="IPR011990">
    <property type="entry name" value="TPR-like_helical_dom_sf"/>
</dbReference>
<evidence type="ECO:0000313" key="2">
    <source>
        <dbReference type="EMBL" id="KIX03312.1"/>
    </source>
</evidence>
<dbReference type="InterPro" id="IPR010730">
    <property type="entry name" value="HET"/>
</dbReference>
<dbReference type="Pfam" id="PF06985">
    <property type="entry name" value="HET"/>
    <property type="match status" value="1"/>
</dbReference>
<dbReference type="Proteomes" id="UP000053617">
    <property type="component" value="Unassembled WGS sequence"/>
</dbReference>
<proteinExistence type="predicted"/>
<dbReference type="Pfam" id="PF13374">
    <property type="entry name" value="TPR_10"/>
    <property type="match status" value="2"/>
</dbReference>
<dbReference type="Gene3D" id="3.40.50.300">
    <property type="entry name" value="P-loop containing nucleotide triphosphate hydrolases"/>
    <property type="match status" value="1"/>
</dbReference>
<dbReference type="Gene3D" id="1.25.40.10">
    <property type="entry name" value="Tetratricopeptide repeat domain"/>
    <property type="match status" value="2"/>
</dbReference>
<keyword evidence="3" id="KW-1185">Reference proteome</keyword>
<dbReference type="VEuPathDB" id="FungiDB:Z518_06864"/>
<dbReference type="GeneID" id="25294935"/>
<dbReference type="AlphaFoldDB" id="A0A0D2FMQ1"/>
<gene>
    <name evidence="2" type="ORF">Z518_06864</name>
</gene>
<dbReference type="Pfam" id="PF13424">
    <property type="entry name" value="TPR_12"/>
    <property type="match status" value="1"/>
</dbReference>
<accession>A0A0D2FMQ1</accession>
<dbReference type="PANTHER" id="PTHR10622">
    <property type="entry name" value="HET DOMAIN-CONTAINING PROTEIN"/>
    <property type="match status" value="1"/>
</dbReference>
<sequence length="900" mass="102176">MRLLKFDSRGELSLTKDLTEDIPSYAILSHTWGADDEEVTFDDLKIGSSRNKAGYAKILFCGKQANKDGLQYFWVDTCCIDKANHTALSEAIASMFRWYRDAVKCYVYLSDVSARSDNNQTQWTWESAFRKSRWFTRGWTLQELIAPTSVEFFSREGERLGNKNTLERQIQEATDIPVTAFRGTPLSDFSVDERMRWAARRDTKKKEDRAYCLLGIFNVFIPLIYGEGEYAFVRLKEAIDKSSRTKPRACPPPSAVIPFRRDRDFVEREVLGDIWQRAFEPAARVGLVGLGGVGKTQLAIEYAHRVREADPAKWVFWVHASNAARFEESYQKIAERLQLTGWNEVKADILAMVHGWLSNEANGQWAMVVDNADNPDVMFKPRDGLGRGQLPLQITSSSTGHSLSDYLPSSANGSIVITTRSRRVVEGLIEYEEDILDVTTMAREEAVTLLRKKLKKYEGDDRTSNDLVDLVQQLDYLPLAITQAAAYINQRAPRMTVVKYLDMLERCDGERTKLLQTDIRDPRRDGQVSNSIITTWHISFEYLRQMRVSAARLLALMSLFDREGIPENLLRDRYFDDQDCETDFEEDIATLKAYRLIGIGITDDLFDMHRLVQLSMRNWLDVHNELSKWQARYVDILGEAFPTGDYANWPTCQVLFPHVEAMASYRPMSKEHRLAWATIQYNGAWYAEASGRYGVAEKMARASLEVRGVILGLDNARTLASMDNLASVLQDQGKYEEAEGMNRRALSGREKVLGMDHPDTLTSYEEAEGMNRRALSGREKVLGMDHPDTLTSVSNLASVLQDQGKYEEAEGMNRRALSGREKVLGVDHPDTLTSVHGLAYLFDAKKNFQEALNLYQRAIAGYDRVLGAHHPTTTACKEHLSSLLMKMDRDLGGSLSEVNG</sequence>
<dbReference type="EMBL" id="KN847479">
    <property type="protein sequence ID" value="KIX03312.1"/>
    <property type="molecule type" value="Genomic_DNA"/>
</dbReference>
<organism evidence="2 3">
    <name type="scientific">Rhinocladiella mackenziei CBS 650.93</name>
    <dbReference type="NCBI Taxonomy" id="1442369"/>
    <lineage>
        <taxon>Eukaryota</taxon>
        <taxon>Fungi</taxon>
        <taxon>Dikarya</taxon>
        <taxon>Ascomycota</taxon>
        <taxon>Pezizomycotina</taxon>
        <taxon>Eurotiomycetes</taxon>
        <taxon>Chaetothyriomycetidae</taxon>
        <taxon>Chaetothyriales</taxon>
        <taxon>Herpotrichiellaceae</taxon>
        <taxon>Rhinocladiella</taxon>
    </lineage>
</organism>
<reference evidence="2 3" key="1">
    <citation type="submission" date="2015-01" db="EMBL/GenBank/DDBJ databases">
        <title>The Genome Sequence of Rhinocladiella mackenzie CBS 650.93.</title>
        <authorList>
            <consortium name="The Broad Institute Genomics Platform"/>
            <person name="Cuomo C."/>
            <person name="de Hoog S."/>
            <person name="Gorbushina A."/>
            <person name="Stielow B."/>
            <person name="Teixiera M."/>
            <person name="Abouelleil A."/>
            <person name="Chapman S.B."/>
            <person name="Priest M."/>
            <person name="Young S.K."/>
            <person name="Wortman J."/>
            <person name="Nusbaum C."/>
            <person name="Birren B."/>
        </authorList>
    </citation>
    <scope>NUCLEOTIDE SEQUENCE [LARGE SCALE GENOMIC DNA]</scope>
    <source>
        <strain evidence="2 3">CBS 650.93</strain>
    </source>
</reference>
<evidence type="ECO:0000313" key="3">
    <source>
        <dbReference type="Proteomes" id="UP000053617"/>
    </source>
</evidence>
<dbReference type="HOGENOM" id="CLU_000288_125_4_1"/>
<name>A0A0D2FMQ1_9EURO</name>
<dbReference type="InterPro" id="IPR027417">
    <property type="entry name" value="P-loop_NTPase"/>
</dbReference>
<evidence type="ECO:0000259" key="1">
    <source>
        <dbReference type="Pfam" id="PF06985"/>
    </source>
</evidence>
<dbReference type="RefSeq" id="XP_013270448.1">
    <property type="nucleotide sequence ID" value="XM_013414994.1"/>
</dbReference>